<feature type="transmembrane region" description="Helical" evidence="1">
    <location>
        <begin position="9"/>
        <end position="29"/>
    </location>
</feature>
<protein>
    <submittedName>
        <fullName evidence="3">Polyisoprenoid-binding protein YceI</fullName>
    </submittedName>
</protein>
<dbReference type="InterPro" id="IPR007372">
    <property type="entry name" value="Lipid/polyisoprenoid-bd_YceI"/>
</dbReference>
<dbReference type="InterPro" id="IPR036761">
    <property type="entry name" value="TTHA0802/YceI-like_sf"/>
</dbReference>
<evidence type="ECO:0000259" key="2">
    <source>
        <dbReference type="SMART" id="SM00867"/>
    </source>
</evidence>
<dbReference type="EMBL" id="FPCJ01000001">
    <property type="protein sequence ID" value="SFV35013.1"/>
    <property type="molecule type" value="Genomic_DNA"/>
</dbReference>
<proteinExistence type="predicted"/>
<name>A0A1I7NK32_9BACT</name>
<dbReference type="Gene3D" id="2.40.128.110">
    <property type="entry name" value="Lipid/polyisoprenoid-binding, YceI-like"/>
    <property type="match status" value="1"/>
</dbReference>
<dbReference type="PANTHER" id="PTHR34406:SF1">
    <property type="entry name" value="PROTEIN YCEI"/>
    <property type="match status" value="1"/>
</dbReference>
<dbReference type="RefSeq" id="WP_177224207.1">
    <property type="nucleotide sequence ID" value="NZ_FPCJ01000001.1"/>
</dbReference>
<dbReference type="SMART" id="SM00867">
    <property type="entry name" value="YceI"/>
    <property type="match status" value="1"/>
</dbReference>
<reference evidence="4" key="1">
    <citation type="submission" date="2016-10" db="EMBL/GenBank/DDBJ databases">
        <authorList>
            <person name="Varghese N."/>
            <person name="Submissions S."/>
        </authorList>
    </citation>
    <scope>NUCLEOTIDE SEQUENCE [LARGE SCALE GENOMIC DNA]</scope>
    <source>
        <strain evidence="4">DSM 14807</strain>
    </source>
</reference>
<keyword evidence="4" id="KW-1185">Reference proteome</keyword>
<feature type="domain" description="Lipid/polyisoprenoid-binding YceI-like" evidence="2">
    <location>
        <begin position="43"/>
        <end position="202"/>
    </location>
</feature>
<evidence type="ECO:0000313" key="4">
    <source>
        <dbReference type="Proteomes" id="UP000199537"/>
    </source>
</evidence>
<organism evidence="3 4">
    <name type="scientific">Thermoflavifilum thermophilum</name>
    <dbReference type="NCBI Taxonomy" id="1393122"/>
    <lineage>
        <taxon>Bacteria</taxon>
        <taxon>Pseudomonadati</taxon>
        <taxon>Bacteroidota</taxon>
        <taxon>Chitinophagia</taxon>
        <taxon>Chitinophagales</taxon>
        <taxon>Chitinophagaceae</taxon>
        <taxon>Thermoflavifilum</taxon>
    </lineage>
</organism>
<dbReference type="PANTHER" id="PTHR34406">
    <property type="entry name" value="PROTEIN YCEI"/>
    <property type="match status" value="1"/>
</dbReference>
<keyword evidence="1" id="KW-1133">Transmembrane helix</keyword>
<keyword evidence="1" id="KW-0472">Membrane</keyword>
<dbReference type="Pfam" id="PF04264">
    <property type="entry name" value="YceI"/>
    <property type="match status" value="1"/>
</dbReference>
<keyword evidence="1" id="KW-0812">Transmembrane</keyword>
<accession>A0A1I7NK32</accession>
<dbReference type="STRING" id="1393122.SAMN05660895_2137"/>
<dbReference type="SUPFAM" id="SSF101874">
    <property type="entry name" value="YceI-like"/>
    <property type="match status" value="1"/>
</dbReference>
<dbReference type="AlphaFoldDB" id="A0A1I7NK32"/>
<evidence type="ECO:0000256" key="1">
    <source>
        <dbReference type="SAM" id="Phobius"/>
    </source>
</evidence>
<evidence type="ECO:0000313" key="3">
    <source>
        <dbReference type="EMBL" id="SFV35013.1"/>
    </source>
</evidence>
<sequence>MKRDYAKQILIVIFTMIMLIALLISIFRIKASAQSVFKASPESYVVIKGTSTLHDWTMKSNDLQLSVIFTEDNQHQINGLSNLSLVIPVKSLKSTEGSMMDSKAYKSLKAEQHPQIIFKSTQGQVKQSGNTYQILATGNLTIAGVTHTVSVRTVCEINGNRKLVCSGEKTIDMTDYKVTPPTFMGLMKTGKEVTIQFQVDLFSNDGLSFNN</sequence>
<dbReference type="Proteomes" id="UP000199537">
    <property type="component" value="Unassembled WGS sequence"/>
</dbReference>
<gene>
    <name evidence="3" type="ORF">SAMN05660895_2137</name>
</gene>